<dbReference type="SUPFAM" id="SSF48264">
    <property type="entry name" value="Cytochrome P450"/>
    <property type="match status" value="1"/>
</dbReference>
<sequence length="514" mass="58636">MIFQVLLTASAAVLAIKAVVALFHHLTSPLRTIRGPWLANLTSGWYAWKVWQGSFQDINRELHEQYGNLVTGPIVRYGPNRYTISDLSLVKVIYGLGKSFPKSSWYVSWASPGQHNLFSDRFIQRHAHDRKQYQATYSMSALIHYEIFVDHCANLFHIRLTELSASGRPIDMRHWFQCYAFDLIGMITYGERLGFLDSGNDIGNVINALEDHLSYATLTGIFPWLHQYLYPLKNLLAGGKGAGRAYVINFTKEKISERKAKPKAFPSKDEENAPITQDFLSKFFNKHNTDPENFTPFHILSGCVSNMVAGSDTTAISLSATLYYLLKNPTSLATLREEVDDFTAKGQLSKNPSYKESQEMLYLQAVIKEALRLHPATGLPLEREVPKGGVAIGGYFFPEGTIVSVNTWVAHRDREIFGQDANEFSPERWLQDDVDKVSLMNRFWMPFGLGSRTCIGRHISMLEMCKLLPVLVRDFDFTLNQDLQEGEWRTQTYWFVKPLDFQVYLKPREIISTS</sequence>
<protein>
    <submittedName>
        <fullName evidence="7">WGS project CBMF000000000 data, contig CS5834_c000985</fullName>
    </submittedName>
</protein>
<dbReference type="Gene3D" id="1.10.630.10">
    <property type="entry name" value="Cytochrome P450"/>
    <property type="match status" value="1"/>
</dbReference>
<dbReference type="GO" id="GO:0004497">
    <property type="term" value="F:monooxygenase activity"/>
    <property type="evidence" value="ECO:0007669"/>
    <property type="project" value="UniProtKB-KW"/>
</dbReference>
<name>A0A096PEZ5_FUSPS</name>
<evidence type="ECO:0000256" key="4">
    <source>
        <dbReference type="ARBA" id="ARBA00023004"/>
    </source>
</evidence>
<dbReference type="GO" id="GO:0005506">
    <property type="term" value="F:iron ion binding"/>
    <property type="evidence" value="ECO:0007669"/>
    <property type="project" value="InterPro"/>
</dbReference>
<organism evidence="7">
    <name type="scientific">Fusarium pseudograminearum CS5834</name>
    <dbReference type="NCBI Taxonomy" id="1318459"/>
    <lineage>
        <taxon>Eukaryota</taxon>
        <taxon>Fungi</taxon>
        <taxon>Dikarya</taxon>
        <taxon>Ascomycota</taxon>
        <taxon>Pezizomycotina</taxon>
        <taxon>Sordariomycetes</taxon>
        <taxon>Hypocreomycetidae</taxon>
        <taxon>Hypocreales</taxon>
        <taxon>Nectriaceae</taxon>
        <taxon>Fusarium</taxon>
    </lineage>
</organism>
<keyword evidence="6" id="KW-0503">Monooxygenase</keyword>
<gene>
    <name evidence="7" type="ORF">BN849_0124980</name>
</gene>
<keyword evidence="6" id="KW-0560">Oxidoreductase</keyword>
<dbReference type="InterPro" id="IPR050121">
    <property type="entry name" value="Cytochrome_P450_monoxygenase"/>
</dbReference>
<dbReference type="GO" id="GO:0016705">
    <property type="term" value="F:oxidoreductase activity, acting on paired donors, with incorporation or reduction of molecular oxygen"/>
    <property type="evidence" value="ECO:0007669"/>
    <property type="project" value="InterPro"/>
</dbReference>
<dbReference type="InterPro" id="IPR036396">
    <property type="entry name" value="Cyt_P450_sf"/>
</dbReference>
<evidence type="ECO:0000256" key="6">
    <source>
        <dbReference type="RuleBase" id="RU000461"/>
    </source>
</evidence>
<dbReference type="PROSITE" id="PS00086">
    <property type="entry name" value="CYTOCHROME_P450"/>
    <property type="match status" value="1"/>
</dbReference>
<dbReference type="FunFam" id="1.10.630.10:FF:000050">
    <property type="entry name" value="Cytochrome P450 monooxygenase"/>
    <property type="match status" value="1"/>
</dbReference>
<evidence type="ECO:0000256" key="5">
    <source>
        <dbReference type="PIRSR" id="PIRSR602401-1"/>
    </source>
</evidence>
<dbReference type="InterPro" id="IPR002401">
    <property type="entry name" value="Cyt_P450_E_grp-I"/>
</dbReference>
<evidence type="ECO:0000256" key="1">
    <source>
        <dbReference type="ARBA" id="ARBA00001971"/>
    </source>
</evidence>
<evidence type="ECO:0000256" key="2">
    <source>
        <dbReference type="ARBA" id="ARBA00022617"/>
    </source>
</evidence>
<evidence type="ECO:0000313" key="7">
    <source>
        <dbReference type="EMBL" id="CEG03499.1"/>
    </source>
</evidence>
<feature type="binding site" description="axial binding residue" evidence="5">
    <location>
        <position position="454"/>
    </location>
    <ligand>
        <name>heme</name>
        <dbReference type="ChEBI" id="CHEBI:30413"/>
    </ligand>
    <ligandPart>
        <name>Fe</name>
        <dbReference type="ChEBI" id="CHEBI:18248"/>
    </ligandPart>
</feature>
<dbReference type="EMBL" id="CBMF010000980">
    <property type="protein sequence ID" value="CEG03499.1"/>
    <property type="molecule type" value="Genomic_DNA"/>
</dbReference>
<dbReference type="Pfam" id="PF00067">
    <property type="entry name" value="p450"/>
    <property type="match status" value="1"/>
</dbReference>
<dbReference type="InterPro" id="IPR001128">
    <property type="entry name" value="Cyt_P450"/>
</dbReference>
<evidence type="ECO:0000256" key="3">
    <source>
        <dbReference type="ARBA" id="ARBA00022723"/>
    </source>
</evidence>
<dbReference type="AlphaFoldDB" id="A0A096PEZ5"/>
<accession>A0A096PEZ5</accession>
<dbReference type="PRINTS" id="PR00463">
    <property type="entry name" value="EP450I"/>
</dbReference>
<dbReference type="PANTHER" id="PTHR24305:SF190">
    <property type="entry name" value="P450, PUTATIVE (EUROFUNG)-RELATED"/>
    <property type="match status" value="1"/>
</dbReference>
<proteinExistence type="inferred from homology"/>
<dbReference type="GO" id="GO:0020037">
    <property type="term" value="F:heme binding"/>
    <property type="evidence" value="ECO:0007669"/>
    <property type="project" value="InterPro"/>
</dbReference>
<keyword evidence="4 5" id="KW-0408">Iron</keyword>
<dbReference type="PRINTS" id="PR00385">
    <property type="entry name" value="P450"/>
</dbReference>
<comment type="caution">
    <text evidence="7">The sequence shown here is derived from an EMBL/GenBank/DDBJ whole genome shotgun (WGS) entry which is preliminary data.</text>
</comment>
<reference evidence="7" key="1">
    <citation type="submission" date="2013-05" db="EMBL/GenBank/DDBJ databases">
        <title>Draft genome sequences of six wheat associated Fusarium spp. isolates.</title>
        <authorList>
            <person name="Moolhuijzen P.M."/>
            <person name="Manners J.M."/>
            <person name="Wilcox S."/>
            <person name="Bellgard M.I."/>
            <person name="Gardiner D.M."/>
        </authorList>
    </citation>
    <scope>NUCLEOTIDE SEQUENCE</scope>
    <source>
        <strain evidence="7">CS5834</strain>
        <strain evidence="7">CS5834</strain>
    </source>
</reference>
<dbReference type="CDD" id="cd11060">
    <property type="entry name" value="CYP57A1-like"/>
    <property type="match status" value="1"/>
</dbReference>
<dbReference type="InterPro" id="IPR017972">
    <property type="entry name" value="Cyt_P450_CS"/>
</dbReference>
<dbReference type="PANTHER" id="PTHR24305">
    <property type="entry name" value="CYTOCHROME P450"/>
    <property type="match status" value="1"/>
</dbReference>
<comment type="cofactor">
    <cofactor evidence="1 5">
        <name>heme</name>
        <dbReference type="ChEBI" id="CHEBI:30413"/>
    </cofactor>
</comment>
<keyword evidence="3 5" id="KW-0479">Metal-binding</keyword>
<keyword evidence="2 5" id="KW-0349">Heme</keyword>
<comment type="similarity">
    <text evidence="6">Belongs to the cytochrome P450 family.</text>
</comment>